<protein>
    <submittedName>
        <fullName evidence="1">Uncharacterized protein</fullName>
    </submittedName>
</protein>
<keyword evidence="2" id="KW-1185">Reference proteome</keyword>
<gene>
    <name evidence="1" type="ORF">X801_07756</name>
</gene>
<proteinExistence type="predicted"/>
<name>A0A1S8WPM0_OPIVI</name>
<dbReference type="Proteomes" id="UP000243686">
    <property type="component" value="Unassembled WGS sequence"/>
</dbReference>
<organism evidence="1 2">
    <name type="scientific">Opisthorchis viverrini</name>
    <name type="common">Southeast Asian liver fluke</name>
    <dbReference type="NCBI Taxonomy" id="6198"/>
    <lineage>
        <taxon>Eukaryota</taxon>
        <taxon>Metazoa</taxon>
        <taxon>Spiralia</taxon>
        <taxon>Lophotrochozoa</taxon>
        <taxon>Platyhelminthes</taxon>
        <taxon>Trematoda</taxon>
        <taxon>Digenea</taxon>
        <taxon>Opisthorchiida</taxon>
        <taxon>Opisthorchiata</taxon>
        <taxon>Opisthorchiidae</taxon>
        <taxon>Opisthorchis</taxon>
    </lineage>
</organism>
<dbReference type="AlphaFoldDB" id="A0A1S8WPM0"/>
<evidence type="ECO:0000313" key="2">
    <source>
        <dbReference type="Proteomes" id="UP000243686"/>
    </source>
</evidence>
<accession>A0A1S8WPM0</accession>
<dbReference type="EMBL" id="KV897522">
    <property type="protein sequence ID" value="OON16432.1"/>
    <property type="molecule type" value="Genomic_DNA"/>
</dbReference>
<sequence length="73" mass="8535">MVFNTVNFYENDQGQGINFCHMADDEVCVGFENYPKDVKEAYPKRRTALVAVVETLYDRRRCIQRKKADVNIT</sequence>
<evidence type="ECO:0000313" key="1">
    <source>
        <dbReference type="EMBL" id="OON16432.1"/>
    </source>
</evidence>
<reference evidence="1 2" key="1">
    <citation type="submission" date="2015-03" db="EMBL/GenBank/DDBJ databases">
        <title>Draft genome of the nematode, Opisthorchis viverrini.</title>
        <authorList>
            <person name="Mitreva M."/>
        </authorList>
    </citation>
    <scope>NUCLEOTIDE SEQUENCE [LARGE SCALE GENOMIC DNA]</scope>
    <source>
        <strain evidence="1">Khon Kaen</strain>
    </source>
</reference>